<proteinExistence type="predicted"/>
<comment type="caution">
    <text evidence="1">The sequence shown here is derived from an EMBL/GenBank/DDBJ whole genome shotgun (WGS) entry which is preliminary data.</text>
</comment>
<accession>A0A1F6WZP8</accession>
<protein>
    <submittedName>
        <fullName evidence="1">Uncharacterized protein</fullName>
    </submittedName>
</protein>
<dbReference type="EMBL" id="MFUR01000003">
    <property type="protein sequence ID" value="OGI87348.1"/>
    <property type="molecule type" value="Genomic_DNA"/>
</dbReference>
<evidence type="ECO:0000313" key="1">
    <source>
        <dbReference type="EMBL" id="OGI87348.1"/>
    </source>
</evidence>
<dbReference type="AlphaFoldDB" id="A0A1F6WZP8"/>
<gene>
    <name evidence="1" type="ORF">A3A91_02535</name>
</gene>
<name>A0A1F6WZP8_9BACT</name>
<dbReference type="Proteomes" id="UP000177001">
    <property type="component" value="Unassembled WGS sequence"/>
</dbReference>
<organism evidence="1 2">
    <name type="scientific">Candidatus Nomurabacteria bacterium RIFCSPLOWO2_01_FULL_36_16</name>
    <dbReference type="NCBI Taxonomy" id="1801767"/>
    <lineage>
        <taxon>Bacteria</taxon>
        <taxon>Candidatus Nomuraibacteriota</taxon>
    </lineage>
</organism>
<evidence type="ECO:0000313" key="2">
    <source>
        <dbReference type="Proteomes" id="UP000177001"/>
    </source>
</evidence>
<sequence>MNQKHEQNIMKDGKKKLEVKPFQDRYIRFMKKKTQLFIIHGENTFKSDKDYFHYLKTRPIPLEKSLCKVYN</sequence>
<reference evidence="1 2" key="1">
    <citation type="journal article" date="2016" name="Nat. Commun.">
        <title>Thousands of microbial genomes shed light on interconnected biogeochemical processes in an aquifer system.</title>
        <authorList>
            <person name="Anantharaman K."/>
            <person name="Brown C.T."/>
            <person name="Hug L.A."/>
            <person name="Sharon I."/>
            <person name="Castelle C.J."/>
            <person name="Probst A.J."/>
            <person name="Thomas B.C."/>
            <person name="Singh A."/>
            <person name="Wilkins M.J."/>
            <person name="Karaoz U."/>
            <person name="Brodie E.L."/>
            <person name="Williams K.H."/>
            <person name="Hubbard S.S."/>
            <person name="Banfield J.F."/>
        </authorList>
    </citation>
    <scope>NUCLEOTIDE SEQUENCE [LARGE SCALE GENOMIC DNA]</scope>
</reference>